<comment type="caution">
    <text evidence="1">The sequence shown here is derived from an EMBL/GenBank/DDBJ whole genome shotgun (WGS) entry which is preliminary data.</text>
</comment>
<proteinExistence type="predicted"/>
<name>A0ACC6NYA1_9BURK</name>
<dbReference type="Proteomes" id="UP001364695">
    <property type="component" value="Unassembled WGS sequence"/>
</dbReference>
<organism evidence="1 2">
    <name type="scientific">Amphibiibacter pelophylacis</name>
    <dbReference type="NCBI Taxonomy" id="1799477"/>
    <lineage>
        <taxon>Bacteria</taxon>
        <taxon>Pseudomonadati</taxon>
        <taxon>Pseudomonadota</taxon>
        <taxon>Betaproteobacteria</taxon>
        <taxon>Burkholderiales</taxon>
        <taxon>Sphaerotilaceae</taxon>
        <taxon>Amphibiibacter</taxon>
    </lineage>
</organism>
<sequence length="532" mass="54674">MSASDTKTKWKPVAVAAALCAGLGVLAWPSLRAQAALVQTQAPATTAAPAAALPAAPPQGAQAAQNAPMSSVVLPNFADLAQRVGPSVVNIRTLIKRPAGSDDADGGAAIDDQMRELFRQFGIPLPDAPRQQPRRRSKPDGDSDAQEVPSAIGSGFILSASGEVLTNAHVVDGASEVIVTLTDHREFKAKVLGVDKRTDVALLKIDASGLTPISVGDSNRIRVGEWVMAIGSPFGLDNTVTAGIVSAIKRDTGDFLPLIQTDVAINPGNSGGPLINTAGQVVGINSQIYSRSGGFMGISFSIPIDEAIRVANQLRANGRVIRSRIGVEIGPVSSDVAKSMGLPPGNTGAIVQKVEPGSPAAKAGLQPGDIITRVDGVSVVRSGDLPRLISSIQPGTATTLGILRNGKAQDLRVVVVELKDDSATAGKDGGSAPSDKGSSGITTPLGATVADLSDSDRKQLELDGGAKVLRATGRASRAGLRGGDVVLALNNVRIQSAAQFAQVAKELPANRAVTALVRRGDWVNYIVIPPGQ</sequence>
<evidence type="ECO:0000313" key="1">
    <source>
        <dbReference type="EMBL" id="MEJ7136930.1"/>
    </source>
</evidence>
<gene>
    <name evidence="1" type="ORF">RV045_00600</name>
</gene>
<keyword evidence="2" id="KW-1185">Reference proteome</keyword>
<dbReference type="EMBL" id="JAWDIE010000001">
    <property type="protein sequence ID" value="MEJ7136930.1"/>
    <property type="molecule type" value="Genomic_DNA"/>
</dbReference>
<protein>
    <submittedName>
        <fullName evidence="1">Do family serine endopeptidase</fullName>
        <ecNumber evidence="1">3.4.21.107</ecNumber>
    </submittedName>
</protein>
<reference evidence="1" key="1">
    <citation type="submission" date="2023-10" db="EMBL/GenBank/DDBJ databases">
        <title>Amphibacter perezi, gen. nov., sp. nov. a novel taxa of the family Comamonadaceae, class Betaproteobacteria isolated from the skin microbiota of Pelophylax perezi from different populations.</title>
        <authorList>
            <person name="Costa S."/>
            <person name="Proenca D.N."/>
            <person name="Lopes I."/>
            <person name="Morais P.V."/>
        </authorList>
    </citation>
    <scope>NUCLEOTIDE SEQUENCE</scope>
    <source>
        <strain evidence="1">SL12-8</strain>
    </source>
</reference>
<dbReference type="EC" id="3.4.21.107" evidence="1"/>
<accession>A0ACC6NYA1</accession>
<evidence type="ECO:0000313" key="2">
    <source>
        <dbReference type="Proteomes" id="UP001364695"/>
    </source>
</evidence>
<keyword evidence="1" id="KW-0378">Hydrolase</keyword>